<feature type="non-terminal residue" evidence="1">
    <location>
        <position position="157"/>
    </location>
</feature>
<evidence type="ECO:0000313" key="2">
    <source>
        <dbReference type="Proteomes" id="UP001597216"/>
    </source>
</evidence>
<accession>A0ABW3T5N3</accession>
<sequence>MSEMQLILAAAAGAVLLAICAVLWALAQKRANEARVHDLRRQIAALRAGAETAQASVEAFDSALLAVEDGHAILASGDESLAACAQALGVDDGEPQGVVAALMRADPDHARRLRALFERGEACAFEVRGPSGVVAVEGRAAGAMAWLRLSAVAGDDA</sequence>
<proteinExistence type="predicted"/>
<gene>
    <name evidence="1" type="ORF">ACFQ27_18005</name>
</gene>
<protein>
    <submittedName>
        <fullName evidence="1">Two-component sensor histidine kinase</fullName>
    </submittedName>
</protein>
<evidence type="ECO:0000313" key="1">
    <source>
        <dbReference type="EMBL" id="MFD1192489.1"/>
    </source>
</evidence>
<keyword evidence="1" id="KW-0418">Kinase</keyword>
<keyword evidence="1" id="KW-0808">Transferase</keyword>
<dbReference type="EMBL" id="JBHTLQ010000060">
    <property type="protein sequence ID" value="MFD1192489.1"/>
    <property type="molecule type" value="Genomic_DNA"/>
</dbReference>
<organism evidence="1 2">
    <name type="scientific">Phenylobacterium conjunctum</name>
    <dbReference type="NCBI Taxonomy" id="1298959"/>
    <lineage>
        <taxon>Bacteria</taxon>
        <taxon>Pseudomonadati</taxon>
        <taxon>Pseudomonadota</taxon>
        <taxon>Alphaproteobacteria</taxon>
        <taxon>Caulobacterales</taxon>
        <taxon>Caulobacteraceae</taxon>
        <taxon>Phenylobacterium</taxon>
    </lineage>
</organism>
<comment type="caution">
    <text evidence="1">The sequence shown here is derived from an EMBL/GenBank/DDBJ whole genome shotgun (WGS) entry which is preliminary data.</text>
</comment>
<name>A0ABW3T5N3_9CAUL</name>
<reference evidence="2" key="1">
    <citation type="journal article" date="2019" name="Int. J. Syst. Evol. Microbiol.">
        <title>The Global Catalogue of Microorganisms (GCM) 10K type strain sequencing project: providing services to taxonomists for standard genome sequencing and annotation.</title>
        <authorList>
            <consortium name="The Broad Institute Genomics Platform"/>
            <consortium name="The Broad Institute Genome Sequencing Center for Infectious Disease"/>
            <person name="Wu L."/>
            <person name="Ma J."/>
        </authorList>
    </citation>
    <scope>NUCLEOTIDE SEQUENCE [LARGE SCALE GENOMIC DNA]</scope>
    <source>
        <strain evidence="2">CCUG 55074</strain>
    </source>
</reference>
<dbReference type="Proteomes" id="UP001597216">
    <property type="component" value="Unassembled WGS sequence"/>
</dbReference>
<dbReference type="GO" id="GO:0016301">
    <property type="term" value="F:kinase activity"/>
    <property type="evidence" value="ECO:0007669"/>
    <property type="project" value="UniProtKB-KW"/>
</dbReference>
<keyword evidence="2" id="KW-1185">Reference proteome</keyword>